<protein>
    <submittedName>
        <fullName evidence="1">Uncharacterized protein</fullName>
    </submittedName>
</protein>
<evidence type="ECO:0000313" key="2">
    <source>
        <dbReference type="Proteomes" id="UP000218505"/>
    </source>
</evidence>
<name>A0A290Z723_9PSEU</name>
<proteinExistence type="predicted"/>
<reference evidence="1" key="1">
    <citation type="submission" date="2017-09" db="EMBL/GenBank/DDBJ databases">
        <title>Complete Genome Sequence of ansamitocin-producing Bacterium Actinosynnema pretiosum X47.</title>
        <authorList>
            <person name="Cao G."/>
            <person name="Zong G."/>
            <person name="Zhong C."/>
            <person name="Fu J."/>
        </authorList>
    </citation>
    <scope>NUCLEOTIDE SEQUENCE [LARGE SCALE GENOMIC DNA]</scope>
    <source>
        <strain evidence="1">X47</strain>
    </source>
</reference>
<accession>A0A290Z723</accession>
<dbReference type="KEGG" id="apre:CNX65_17020"/>
<dbReference type="AlphaFoldDB" id="A0A290Z723"/>
<sequence>MDNLWITSGDQLVRWTARLGGVEDPERLLEWLLTVVGAGERHRVHEVLAAPASGFDAGRDGALADVLARRFAEGGTVDLGHFGSSGVAEVDGARLRASALVAHADARGEVVEEPVEDLGALLRELRPADAADSPTRVLDCPPLWITGPLVDPARPPAAGVVAVRFVLRSDIWFPWVVGFLSDDFDGVPHHDNRPLARLHTPRLNAFLGEVREATLAAGGVWELDEEIRFTRPGIVHEGGIDLDAPRPVG</sequence>
<dbReference type="RefSeq" id="WP_096494240.1">
    <property type="nucleotide sequence ID" value="NZ_CP023445.1"/>
</dbReference>
<evidence type="ECO:0000313" key="1">
    <source>
        <dbReference type="EMBL" id="ATE54769.1"/>
    </source>
</evidence>
<keyword evidence="2" id="KW-1185">Reference proteome</keyword>
<organism evidence="1 2">
    <name type="scientific">Actinosynnema pretiosum</name>
    <dbReference type="NCBI Taxonomy" id="42197"/>
    <lineage>
        <taxon>Bacteria</taxon>
        <taxon>Bacillati</taxon>
        <taxon>Actinomycetota</taxon>
        <taxon>Actinomycetes</taxon>
        <taxon>Pseudonocardiales</taxon>
        <taxon>Pseudonocardiaceae</taxon>
        <taxon>Actinosynnema</taxon>
    </lineage>
</organism>
<gene>
    <name evidence="1" type="ORF">CNX65_17020</name>
</gene>
<dbReference type="Proteomes" id="UP000218505">
    <property type="component" value="Chromosome"/>
</dbReference>
<dbReference type="EMBL" id="CP023445">
    <property type="protein sequence ID" value="ATE54769.1"/>
    <property type="molecule type" value="Genomic_DNA"/>
</dbReference>